<proteinExistence type="predicted"/>
<evidence type="ECO:0000313" key="2">
    <source>
        <dbReference type="Proteomes" id="UP000681610"/>
    </source>
</evidence>
<dbReference type="RefSeq" id="WP_208058294.1">
    <property type="nucleotide sequence ID" value="NZ_JAGDYP010000003.1"/>
</dbReference>
<dbReference type="Proteomes" id="UP000681610">
    <property type="component" value="Unassembled WGS sequence"/>
</dbReference>
<reference evidence="1 2" key="1">
    <citation type="submission" date="2021-03" db="EMBL/GenBank/DDBJ databases">
        <title>Isolation and description of Capnocytophaga bilenii sp. nov., a novel Capnocytophaga species, isolated from a gingivitis subject.</title>
        <authorList>
            <person name="Antezack A."/>
            <person name="Monnet-Corti V."/>
            <person name="La Scola B."/>
        </authorList>
    </citation>
    <scope>NUCLEOTIDE SEQUENCE [LARGE SCALE GENOMIC DNA]</scope>
    <source>
        <strain evidence="1 2">Marseille-Q4570</strain>
    </source>
</reference>
<evidence type="ECO:0000313" key="1">
    <source>
        <dbReference type="EMBL" id="MBO1883663.1"/>
    </source>
</evidence>
<name>A0ABS3PWE3_9FLAO</name>
<sequence>MRTIRKKASVIRLKYTPSAGWLDINFGGEIFRLLKGEIMLDKTPYSDETLVPIENPTIEGDIFSYQVGKTLYKMDCSTMEGAIDLALLVQKLKNETKIVKNSIDENFEIILEEKKLSFSIGNFNRMILIDYNKYRNQFTERFPEPTKCYTMGDYYVENGIIYIQTVGRNLDDENDPVVDYQYQWHLKLNKVLQTTLEKLLEIGRGKKNIFCTFA</sequence>
<protein>
    <submittedName>
        <fullName evidence="1">Uncharacterized protein</fullName>
    </submittedName>
</protein>
<gene>
    <name evidence="1" type="ORF">J4N46_04315</name>
</gene>
<dbReference type="Pfam" id="PF26559">
    <property type="entry name" value="DUF8184"/>
    <property type="match status" value="1"/>
</dbReference>
<accession>A0ABS3PWE3</accession>
<organism evidence="1 2">
    <name type="scientific">Capnocytophaga bilenii</name>
    <dbReference type="NCBI Taxonomy" id="2819369"/>
    <lineage>
        <taxon>Bacteria</taxon>
        <taxon>Pseudomonadati</taxon>
        <taxon>Bacteroidota</taxon>
        <taxon>Flavobacteriia</taxon>
        <taxon>Flavobacteriales</taxon>
        <taxon>Flavobacteriaceae</taxon>
        <taxon>Capnocytophaga</taxon>
    </lineage>
</organism>
<dbReference type="InterPro" id="IPR058497">
    <property type="entry name" value="DUF8184"/>
</dbReference>
<keyword evidence="2" id="KW-1185">Reference proteome</keyword>
<comment type="caution">
    <text evidence="1">The sequence shown here is derived from an EMBL/GenBank/DDBJ whole genome shotgun (WGS) entry which is preliminary data.</text>
</comment>
<dbReference type="EMBL" id="JAGDYP010000003">
    <property type="protein sequence ID" value="MBO1883663.1"/>
    <property type="molecule type" value="Genomic_DNA"/>
</dbReference>